<evidence type="ECO:0000256" key="1">
    <source>
        <dbReference type="ARBA" id="ARBA00004141"/>
    </source>
</evidence>
<dbReference type="HOGENOM" id="CLU_001265_1_2_1"/>
<feature type="transmembrane region" description="Helical" evidence="3">
    <location>
        <begin position="90"/>
        <end position="110"/>
    </location>
</feature>
<dbReference type="KEGG" id="bcom:BAUCODRAFT_121883"/>
<evidence type="ECO:0000313" key="5">
    <source>
        <dbReference type="EMBL" id="EMC97430.1"/>
    </source>
</evidence>
<feature type="transmembrane region" description="Helical" evidence="3">
    <location>
        <begin position="62"/>
        <end position="83"/>
    </location>
</feature>
<organism evidence="5 6">
    <name type="scientific">Baudoinia panamericana (strain UAMH 10762)</name>
    <name type="common">Angels' share fungus</name>
    <name type="synonym">Baudoinia compniacensis (strain UAMH 10762)</name>
    <dbReference type="NCBI Taxonomy" id="717646"/>
    <lineage>
        <taxon>Eukaryota</taxon>
        <taxon>Fungi</taxon>
        <taxon>Dikarya</taxon>
        <taxon>Ascomycota</taxon>
        <taxon>Pezizomycotina</taxon>
        <taxon>Dothideomycetes</taxon>
        <taxon>Dothideomycetidae</taxon>
        <taxon>Mycosphaerellales</taxon>
        <taxon>Teratosphaeriaceae</taxon>
        <taxon>Baudoinia</taxon>
    </lineage>
</organism>
<comment type="similarity">
    <text evidence="2">Belongs to the major facilitator superfamily. Monocarboxylate porter (TC 2.A.1.13) family.</text>
</comment>
<dbReference type="EMBL" id="KB445554">
    <property type="protein sequence ID" value="EMC97430.1"/>
    <property type="molecule type" value="Genomic_DNA"/>
</dbReference>
<dbReference type="InterPro" id="IPR036259">
    <property type="entry name" value="MFS_trans_sf"/>
</dbReference>
<accession>M2NEP0</accession>
<dbReference type="OrthoDB" id="6499973at2759"/>
<dbReference type="GO" id="GO:0016020">
    <property type="term" value="C:membrane"/>
    <property type="evidence" value="ECO:0007669"/>
    <property type="project" value="UniProtKB-SubCell"/>
</dbReference>
<feature type="domain" description="Major facilitator superfamily (MFS) profile" evidence="4">
    <location>
        <begin position="1"/>
        <end position="344"/>
    </location>
</feature>
<sequence length="344" mass="36871">MPEPPEHGEPNASPPDSGYGWICVAACFLINFSTWGAVASYGVYLSYYLTTNRFEGASPLDFAFVGGFNFAFAMLAAPLVTVLTRRLGKYVTMPIGIALQTTGYITAGFATRIWHLYLTQGILVGLGIGFIYIPSLPILSQWFDARRSLANGISSSGSGFGGALFAWVTSAIIDALGLRWALCITGIMTFALASIATAMVRDRNRYIKPPQLALDLTLLARYDVLLLLAWSFVSMLGYIALLFSLSDFALAIGLSSQRATDVIGLLNIGTAIGRPLIGILSDKSSRLDVAGALTLACSVLCFAFWIPALSFALLVVFALLAGAVLGVFWMVSLEHNCNTTSYGH</sequence>
<reference evidence="5 6" key="1">
    <citation type="journal article" date="2012" name="PLoS Pathog.">
        <title>Diverse lifestyles and strategies of plant pathogenesis encoded in the genomes of eighteen Dothideomycetes fungi.</title>
        <authorList>
            <person name="Ohm R.A."/>
            <person name="Feau N."/>
            <person name="Henrissat B."/>
            <person name="Schoch C.L."/>
            <person name="Horwitz B.A."/>
            <person name="Barry K.W."/>
            <person name="Condon B.J."/>
            <person name="Copeland A.C."/>
            <person name="Dhillon B."/>
            <person name="Glaser F."/>
            <person name="Hesse C.N."/>
            <person name="Kosti I."/>
            <person name="LaButti K."/>
            <person name="Lindquist E.A."/>
            <person name="Lucas S."/>
            <person name="Salamov A.A."/>
            <person name="Bradshaw R.E."/>
            <person name="Ciuffetti L."/>
            <person name="Hamelin R.C."/>
            <person name="Kema G.H.J."/>
            <person name="Lawrence C."/>
            <person name="Scott J.A."/>
            <person name="Spatafora J.W."/>
            <person name="Turgeon B.G."/>
            <person name="de Wit P.J.G.M."/>
            <person name="Zhong S."/>
            <person name="Goodwin S.B."/>
            <person name="Grigoriev I.V."/>
        </authorList>
    </citation>
    <scope>NUCLEOTIDE SEQUENCE [LARGE SCALE GENOMIC DNA]</scope>
    <source>
        <strain evidence="5 6">UAMH 10762</strain>
    </source>
</reference>
<feature type="transmembrane region" description="Helical" evidence="3">
    <location>
        <begin position="179"/>
        <end position="201"/>
    </location>
</feature>
<dbReference type="PANTHER" id="PTHR11360:SF315">
    <property type="entry name" value="TRANSPORTER MCH2-RELATED"/>
    <property type="match status" value="1"/>
</dbReference>
<keyword evidence="3" id="KW-0472">Membrane</keyword>
<dbReference type="eggNOG" id="KOG2504">
    <property type="taxonomic scope" value="Eukaryota"/>
</dbReference>
<evidence type="ECO:0000256" key="2">
    <source>
        <dbReference type="ARBA" id="ARBA00006727"/>
    </source>
</evidence>
<feature type="transmembrane region" description="Helical" evidence="3">
    <location>
        <begin position="287"/>
        <end position="306"/>
    </location>
</feature>
<evidence type="ECO:0000256" key="3">
    <source>
        <dbReference type="SAM" id="Phobius"/>
    </source>
</evidence>
<dbReference type="InterPro" id="IPR011701">
    <property type="entry name" value="MFS"/>
</dbReference>
<evidence type="ECO:0000313" key="6">
    <source>
        <dbReference type="Proteomes" id="UP000011761"/>
    </source>
</evidence>
<feature type="transmembrane region" description="Helical" evidence="3">
    <location>
        <begin position="222"/>
        <end position="242"/>
    </location>
</feature>
<keyword evidence="6" id="KW-1185">Reference proteome</keyword>
<dbReference type="GO" id="GO:0022857">
    <property type="term" value="F:transmembrane transporter activity"/>
    <property type="evidence" value="ECO:0007669"/>
    <property type="project" value="InterPro"/>
</dbReference>
<feature type="transmembrane region" description="Helical" evidence="3">
    <location>
        <begin position="312"/>
        <end position="331"/>
    </location>
</feature>
<dbReference type="Pfam" id="PF07690">
    <property type="entry name" value="MFS_1"/>
    <property type="match status" value="1"/>
</dbReference>
<dbReference type="Proteomes" id="UP000011761">
    <property type="component" value="Unassembled WGS sequence"/>
</dbReference>
<dbReference type="AlphaFoldDB" id="M2NEP0"/>
<feature type="transmembrane region" description="Helical" evidence="3">
    <location>
        <begin position="21"/>
        <end position="42"/>
    </location>
</feature>
<dbReference type="SUPFAM" id="SSF103473">
    <property type="entry name" value="MFS general substrate transporter"/>
    <property type="match status" value="1"/>
</dbReference>
<dbReference type="OMA" id="TINCFTW"/>
<dbReference type="GeneID" id="19107647"/>
<dbReference type="PANTHER" id="PTHR11360">
    <property type="entry name" value="MONOCARBOXYLATE TRANSPORTER"/>
    <property type="match status" value="1"/>
</dbReference>
<feature type="transmembrane region" description="Helical" evidence="3">
    <location>
        <begin position="151"/>
        <end position="173"/>
    </location>
</feature>
<name>M2NEP0_BAUPA</name>
<comment type="subcellular location">
    <subcellularLocation>
        <location evidence="1">Membrane</location>
        <topology evidence="1">Multi-pass membrane protein</topology>
    </subcellularLocation>
</comment>
<evidence type="ECO:0000259" key="4">
    <source>
        <dbReference type="PROSITE" id="PS50850"/>
    </source>
</evidence>
<dbReference type="InterPro" id="IPR020846">
    <property type="entry name" value="MFS_dom"/>
</dbReference>
<dbReference type="PROSITE" id="PS50850">
    <property type="entry name" value="MFS"/>
    <property type="match status" value="1"/>
</dbReference>
<proteinExistence type="inferred from homology"/>
<feature type="transmembrane region" description="Helical" evidence="3">
    <location>
        <begin position="116"/>
        <end position="139"/>
    </location>
</feature>
<protein>
    <recommendedName>
        <fullName evidence="4">Major facilitator superfamily (MFS) profile domain-containing protein</fullName>
    </recommendedName>
</protein>
<dbReference type="RefSeq" id="XP_007675814.1">
    <property type="nucleotide sequence ID" value="XM_007677624.1"/>
</dbReference>
<keyword evidence="3" id="KW-1133">Transmembrane helix</keyword>
<dbReference type="InterPro" id="IPR050327">
    <property type="entry name" value="Proton-linked_MCT"/>
</dbReference>
<dbReference type="Gene3D" id="1.20.1250.20">
    <property type="entry name" value="MFS general substrate transporter like domains"/>
    <property type="match status" value="2"/>
</dbReference>
<gene>
    <name evidence="5" type="ORF">BAUCODRAFT_121883</name>
</gene>
<keyword evidence="3" id="KW-0812">Transmembrane</keyword>